<proteinExistence type="inferred from homology"/>
<feature type="compositionally biased region" description="Basic and acidic residues" evidence="6">
    <location>
        <begin position="14"/>
        <end position="23"/>
    </location>
</feature>
<evidence type="ECO:0000259" key="8">
    <source>
        <dbReference type="PROSITE" id="PS51900"/>
    </source>
</evidence>
<dbReference type="Gene3D" id="3.30.160.390">
    <property type="entry name" value="Integrase, DNA-binding domain"/>
    <property type="match status" value="1"/>
</dbReference>
<dbReference type="PANTHER" id="PTHR30629:SF2">
    <property type="entry name" value="PROPHAGE INTEGRASE INTS-RELATED"/>
    <property type="match status" value="1"/>
</dbReference>
<dbReference type="GO" id="GO:0006310">
    <property type="term" value="P:DNA recombination"/>
    <property type="evidence" value="ECO:0007669"/>
    <property type="project" value="UniProtKB-KW"/>
</dbReference>
<feature type="domain" description="Core-binding (CB)" evidence="8">
    <location>
        <begin position="99"/>
        <end position="180"/>
    </location>
</feature>
<feature type="region of interest" description="Disordered" evidence="6">
    <location>
        <begin position="1"/>
        <end position="23"/>
    </location>
</feature>
<dbReference type="GO" id="GO:0015074">
    <property type="term" value="P:DNA integration"/>
    <property type="evidence" value="ECO:0007669"/>
    <property type="project" value="UniProtKB-KW"/>
</dbReference>
<dbReference type="Proteomes" id="UP000318431">
    <property type="component" value="Unassembled WGS sequence"/>
</dbReference>
<dbReference type="Pfam" id="PF13356">
    <property type="entry name" value="Arm-DNA-bind_3"/>
    <property type="match status" value="1"/>
</dbReference>
<dbReference type="RefSeq" id="WP_145649410.1">
    <property type="nucleotide sequence ID" value="NZ_VLLB01000004.1"/>
</dbReference>
<protein>
    <submittedName>
        <fullName evidence="9">Phage integrase family protein</fullName>
    </submittedName>
</protein>
<dbReference type="PANTHER" id="PTHR30629">
    <property type="entry name" value="PROPHAGE INTEGRASE"/>
    <property type="match status" value="1"/>
</dbReference>
<evidence type="ECO:0000256" key="6">
    <source>
        <dbReference type="SAM" id="MobiDB-lite"/>
    </source>
</evidence>
<dbReference type="InterPro" id="IPR013762">
    <property type="entry name" value="Integrase-like_cat_sf"/>
</dbReference>
<dbReference type="CDD" id="cd00801">
    <property type="entry name" value="INT_P4_C"/>
    <property type="match status" value="1"/>
</dbReference>
<dbReference type="InterPro" id="IPR038488">
    <property type="entry name" value="Integrase_DNA-bd_sf"/>
</dbReference>
<reference evidence="9 10" key="1">
    <citation type="journal article" date="2015" name="Stand. Genomic Sci.">
        <title>Genomic Encyclopedia of Bacterial and Archaeal Type Strains, Phase III: the genomes of soil and plant-associated and newly described type strains.</title>
        <authorList>
            <person name="Whitman W.B."/>
            <person name="Woyke T."/>
            <person name="Klenk H.P."/>
            <person name="Zhou Y."/>
            <person name="Lilburn T.G."/>
            <person name="Beck B.J."/>
            <person name="De Vos P."/>
            <person name="Vandamme P."/>
            <person name="Eisen J.A."/>
            <person name="Garrity G."/>
            <person name="Hugenholtz P."/>
            <person name="Kyrpides N.C."/>
        </authorList>
    </citation>
    <scope>NUCLEOTIDE SEQUENCE [LARGE SCALE GENOMIC DNA]</scope>
    <source>
        <strain evidence="9 10">CGMCC 1.10822</strain>
    </source>
</reference>
<dbReference type="InterPro" id="IPR025166">
    <property type="entry name" value="Integrase_DNA_bind_dom"/>
</dbReference>
<evidence type="ECO:0000256" key="3">
    <source>
        <dbReference type="ARBA" id="ARBA00023125"/>
    </source>
</evidence>
<keyword evidence="10" id="KW-1185">Reference proteome</keyword>
<evidence type="ECO:0000313" key="10">
    <source>
        <dbReference type="Proteomes" id="UP000318431"/>
    </source>
</evidence>
<dbReference type="SUPFAM" id="SSF56349">
    <property type="entry name" value="DNA breaking-rejoining enzymes"/>
    <property type="match status" value="1"/>
</dbReference>
<dbReference type="InterPro" id="IPR050808">
    <property type="entry name" value="Phage_Integrase"/>
</dbReference>
<gene>
    <name evidence="9" type="ORF">IP91_02563</name>
</gene>
<name>A0A562R9U8_9BURK</name>
<dbReference type="InterPro" id="IPR010998">
    <property type="entry name" value="Integrase_recombinase_N"/>
</dbReference>
<dbReference type="InterPro" id="IPR044068">
    <property type="entry name" value="CB"/>
</dbReference>
<dbReference type="Pfam" id="PF00589">
    <property type="entry name" value="Phage_integrase"/>
    <property type="match status" value="1"/>
</dbReference>
<dbReference type="Gene3D" id="1.10.443.10">
    <property type="entry name" value="Intergrase catalytic core"/>
    <property type="match status" value="1"/>
</dbReference>
<dbReference type="EMBL" id="VLLB01000004">
    <property type="protein sequence ID" value="TWI65156.1"/>
    <property type="molecule type" value="Genomic_DNA"/>
</dbReference>
<dbReference type="Pfam" id="PF22022">
    <property type="entry name" value="Phage_int_M"/>
    <property type="match status" value="1"/>
</dbReference>
<dbReference type="GO" id="GO:0003677">
    <property type="term" value="F:DNA binding"/>
    <property type="evidence" value="ECO:0007669"/>
    <property type="project" value="UniProtKB-UniRule"/>
</dbReference>
<evidence type="ECO:0000256" key="5">
    <source>
        <dbReference type="PROSITE-ProRule" id="PRU01248"/>
    </source>
</evidence>
<evidence type="ECO:0000259" key="7">
    <source>
        <dbReference type="PROSITE" id="PS51898"/>
    </source>
</evidence>
<accession>A0A562R9U8</accession>
<organism evidence="9 10">
    <name type="scientific">Pseudoduganella lurida</name>
    <dbReference type="NCBI Taxonomy" id="1036180"/>
    <lineage>
        <taxon>Bacteria</taxon>
        <taxon>Pseudomonadati</taxon>
        <taxon>Pseudomonadota</taxon>
        <taxon>Betaproteobacteria</taxon>
        <taxon>Burkholderiales</taxon>
        <taxon>Oxalobacteraceae</taxon>
        <taxon>Telluria group</taxon>
        <taxon>Pseudoduganella</taxon>
    </lineage>
</organism>
<dbReference type="Gene3D" id="1.10.150.130">
    <property type="match status" value="1"/>
</dbReference>
<evidence type="ECO:0000256" key="2">
    <source>
        <dbReference type="ARBA" id="ARBA00022908"/>
    </source>
</evidence>
<comment type="similarity">
    <text evidence="1">Belongs to the 'phage' integrase family.</text>
</comment>
<sequence>MALTDTFVRQTKHSGKEPGDKHSDGGGLYIFVRASGKYWRLNYRFEGKQKTLTLGVYPAVTLAAARKLRDQAREQLGAGDDPSAVKKAKKEERKRTVSETFEAIGRQWLEKTAARRGPKTQSRVQSWLDRDVFPAIGSLPISALRPRDILGAIARIEARGAHDSARRVLGYCGQIFEYAMLIEAVQIDITVGLHRALEEPQQRHYAAITEPEKVGALLRSIDAYDGHPFVRAALKLAPMVFVRPGELRTAEWCEIDLYSATWSIPAVKMKMGSDHIVPLAQQAVDVLRDLQAISGSGRFCFPSIRTGQRPMSDNTVNAALRSMGYSKEVMTGHGFRALARTIMDEVLGERVDLIEHQLAHQVKDVNGRAYNRTAHLPARREMMKRWADYLENLRLSTS</sequence>
<dbReference type="InterPro" id="IPR002104">
    <property type="entry name" value="Integrase_catalytic"/>
</dbReference>
<dbReference type="InterPro" id="IPR011010">
    <property type="entry name" value="DNA_brk_join_enz"/>
</dbReference>
<dbReference type="OrthoDB" id="9775880at2"/>
<dbReference type="AlphaFoldDB" id="A0A562R9U8"/>
<dbReference type="InterPro" id="IPR053876">
    <property type="entry name" value="Phage_int_M"/>
</dbReference>
<dbReference type="PROSITE" id="PS51898">
    <property type="entry name" value="TYR_RECOMBINASE"/>
    <property type="match status" value="1"/>
</dbReference>
<dbReference type="PROSITE" id="PS51900">
    <property type="entry name" value="CB"/>
    <property type="match status" value="1"/>
</dbReference>
<keyword evidence="4" id="KW-0233">DNA recombination</keyword>
<evidence type="ECO:0000256" key="4">
    <source>
        <dbReference type="ARBA" id="ARBA00023172"/>
    </source>
</evidence>
<keyword evidence="2" id="KW-0229">DNA integration</keyword>
<feature type="domain" description="Tyr recombinase" evidence="7">
    <location>
        <begin position="203"/>
        <end position="388"/>
    </location>
</feature>
<keyword evidence="3 5" id="KW-0238">DNA-binding</keyword>
<evidence type="ECO:0000256" key="1">
    <source>
        <dbReference type="ARBA" id="ARBA00008857"/>
    </source>
</evidence>
<comment type="caution">
    <text evidence="9">The sequence shown here is derived from an EMBL/GenBank/DDBJ whole genome shotgun (WGS) entry which is preliminary data.</text>
</comment>
<evidence type="ECO:0000313" key="9">
    <source>
        <dbReference type="EMBL" id="TWI65156.1"/>
    </source>
</evidence>